<accession>A0ABW7BZ59</accession>
<keyword evidence="2" id="KW-1185">Reference proteome</keyword>
<protein>
    <submittedName>
        <fullName evidence="1">Uncharacterized protein</fullName>
    </submittedName>
</protein>
<dbReference type="Proteomes" id="UP001604282">
    <property type="component" value="Unassembled WGS sequence"/>
</dbReference>
<name>A0ABW7BZ59_9ACTN</name>
<comment type="caution">
    <text evidence="1">The sequence shown here is derived from an EMBL/GenBank/DDBJ whole genome shotgun (WGS) entry which is preliminary data.</text>
</comment>
<gene>
    <name evidence="1" type="ORF">ACGFYS_28105</name>
</gene>
<dbReference type="RefSeq" id="WP_189851658.1">
    <property type="nucleotide sequence ID" value="NZ_BMVV01000018.1"/>
</dbReference>
<sequence>MRDVYEEERGALARRAAACGAAVFPPGFRGRDVAGRDAVMRVADACAHVARVLHGTPGGRSRARLGGLVEVFARAVSEREGAYAAACRAHLGDTVRPAVEAGDLRLSRPA</sequence>
<evidence type="ECO:0000313" key="2">
    <source>
        <dbReference type="Proteomes" id="UP001604282"/>
    </source>
</evidence>
<proteinExistence type="predicted"/>
<evidence type="ECO:0000313" key="1">
    <source>
        <dbReference type="EMBL" id="MFG3192799.1"/>
    </source>
</evidence>
<organism evidence="1 2">
    <name type="scientific">Streptomyces omiyaensis</name>
    <dbReference type="NCBI Taxonomy" id="68247"/>
    <lineage>
        <taxon>Bacteria</taxon>
        <taxon>Bacillati</taxon>
        <taxon>Actinomycetota</taxon>
        <taxon>Actinomycetes</taxon>
        <taxon>Kitasatosporales</taxon>
        <taxon>Streptomycetaceae</taxon>
        <taxon>Streptomyces</taxon>
    </lineage>
</organism>
<dbReference type="EMBL" id="JBICZW010000023">
    <property type="protein sequence ID" value="MFG3192799.1"/>
    <property type="molecule type" value="Genomic_DNA"/>
</dbReference>
<reference evidence="1 2" key="1">
    <citation type="submission" date="2024-10" db="EMBL/GenBank/DDBJ databases">
        <title>The Natural Products Discovery Center: Release of the First 8490 Sequenced Strains for Exploring Actinobacteria Biosynthetic Diversity.</title>
        <authorList>
            <person name="Kalkreuter E."/>
            <person name="Kautsar S.A."/>
            <person name="Yang D."/>
            <person name="Bader C.D."/>
            <person name="Teijaro C.N."/>
            <person name="Fluegel L."/>
            <person name="Davis C.M."/>
            <person name="Simpson J.R."/>
            <person name="Lauterbach L."/>
            <person name="Steele A.D."/>
            <person name="Gui C."/>
            <person name="Meng S."/>
            <person name="Li G."/>
            <person name="Viehrig K."/>
            <person name="Ye F."/>
            <person name="Su P."/>
            <person name="Kiefer A.F."/>
            <person name="Nichols A."/>
            <person name="Cepeda A.J."/>
            <person name="Yan W."/>
            <person name="Fan B."/>
            <person name="Jiang Y."/>
            <person name="Adhikari A."/>
            <person name="Zheng C.-J."/>
            <person name="Schuster L."/>
            <person name="Cowan T.M."/>
            <person name="Smanski M.J."/>
            <person name="Chevrette M.G."/>
            <person name="De Carvalho L.P.S."/>
            <person name="Shen B."/>
        </authorList>
    </citation>
    <scope>NUCLEOTIDE SEQUENCE [LARGE SCALE GENOMIC DNA]</scope>
    <source>
        <strain evidence="1 2">NPDC048229</strain>
    </source>
</reference>